<evidence type="ECO:0000313" key="1">
    <source>
        <dbReference type="Proteomes" id="UP000694863"/>
    </source>
</evidence>
<dbReference type="RefSeq" id="XP_045148341.1">
    <property type="nucleotide sequence ID" value="XM_045292406.1"/>
</dbReference>
<dbReference type="Proteomes" id="UP000694863">
    <property type="component" value="Unplaced"/>
</dbReference>
<accession>A0AC55D9C2</accession>
<proteinExistence type="predicted"/>
<reference evidence="2" key="1">
    <citation type="submission" date="2025-08" db="UniProtKB">
        <authorList>
            <consortium name="RefSeq"/>
        </authorList>
    </citation>
    <scope>IDENTIFICATION</scope>
</reference>
<sequence>MRASMEALGFKDVAVVFSEEELELLDPAQKKLHRDVMVENFRNVVSLAVPPWDSDLPWKEPEKATKCQEAVTFTDVAVVFTKEELGLLDPAQRTVYQDVMQENFKNLVSVGRHPFKAAMLFQLEAEDHLWMMETDTQRSHTRRSTVEK</sequence>
<evidence type="ECO:0000313" key="2">
    <source>
        <dbReference type="RefSeq" id="XP_045148341.1"/>
    </source>
</evidence>
<keyword evidence="1" id="KW-1185">Reference proteome</keyword>
<organism evidence="1 2">
    <name type="scientific">Echinops telfairi</name>
    <name type="common">Lesser hedgehog tenrec</name>
    <dbReference type="NCBI Taxonomy" id="9371"/>
    <lineage>
        <taxon>Eukaryota</taxon>
        <taxon>Metazoa</taxon>
        <taxon>Chordata</taxon>
        <taxon>Craniata</taxon>
        <taxon>Vertebrata</taxon>
        <taxon>Euteleostomi</taxon>
        <taxon>Mammalia</taxon>
        <taxon>Eutheria</taxon>
        <taxon>Afrotheria</taxon>
        <taxon>Tenrecidae</taxon>
        <taxon>Tenrecinae</taxon>
        <taxon>Echinops</taxon>
    </lineage>
</organism>
<name>A0AC55D9C2_ECHTE</name>
<protein>
    <submittedName>
        <fullName evidence="2">Zinc finger protein 227-like isoform X2</fullName>
    </submittedName>
</protein>
<gene>
    <name evidence="2" type="primary">LOC123521952</name>
</gene>